<comment type="caution">
    <text evidence="2">The sequence shown here is derived from an EMBL/GenBank/DDBJ whole genome shotgun (WGS) entry which is preliminary data.</text>
</comment>
<feature type="non-terminal residue" evidence="2">
    <location>
        <position position="1"/>
    </location>
</feature>
<dbReference type="CDD" id="cd07361">
    <property type="entry name" value="MEMO_like"/>
    <property type="match status" value="1"/>
</dbReference>
<reference evidence="2 3" key="1">
    <citation type="submission" date="2024-02" db="EMBL/GenBank/DDBJ databases">
        <authorList>
            <person name="Chen Y."/>
            <person name="Shah S."/>
            <person name="Dougan E. K."/>
            <person name="Thang M."/>
            <person name="Chan C."/>
        </authorList>
    </citation>
    <scope>NUCLEOTIDE SEQUENCE [LARGE SCALE GENOMIC DNA]</scope>
</reference>
<evidence type="ECO:0000313" key="3">
    <source>
        <dbReference type="Proteomes" id="UP001642464"/>
    </source>
</evidence>
<name>A0ABP0HYY9_9DINO</name>
<gene>
    <name evidence="2" type="ORF">SCF082_LOCUS4364</name>
</gene>
<dbReference type="Gene3D" id="3.40.830.10">
    <property type="entry name" value="LigB-like"/>
    <property type="match status" value="1"/>
</dbReference>
<proteinExistence type="inferred from homology"/>
<dbReference type="PANTHER" id="PTHR11060:SF0">
    <property type="entry name" value="PROTEIN MEMO1"/>
    <property type="match status" value="1"/>
</dbReference>
<dbReference type="Proteomes" id="UP001642464">
    <property type="component" value="Unassembled WGS sequence"/>
</dbReference>
<dbReference type="EMBL" id="CAXAMM010002242">
    <property type="protein sequence ID" value="CAK8995441.1"/>
    <property type="molecule type" value="Genomic_DNA"/>
</dbReference>
<organism evidence="2 3">
    <name type="scientific">Durusdinium trenchii</name>
    <dbReference type="NCBI Taxonomy" id="1381693"/>
    <lineage>
        <taxon>Eukaryota</taxon>
        <taxon>Sar</taxon>
        <taxon>Alveolata</taxon>
        <taxon>Dinophyceae</taxon>
        <taxon>Suessiales</taxon>
        <taxon>Symbiodiniaceae</taxon>
        <taxon>Durusdinium</taxon>
    </lineage>
</organism>
<dbReference type="HAMAP" id="MF_00055">
    <property type="entry name" value="MEMO1"/>
    <property type="match status" value="1"/>
</dbReference>
<dbReference type="InterPro" id="IPR002737">
    <property type="entry name" value="MEMO1_fam"/>
</dbReference>
<keyword evidence="3" id="KW-1185">Reference proteome</keyword>
<dbReference type="PANTHER" id="PTHR11060">
    <property type="entry name" value="PROTEIN MEMO1"/>
    <property type="match status" value="1"/>
</dbReference>
<protein>
    <submittedName>
        <fullName evidence="2">Protein MEMO1 (Mediator of ErbB2-driven cell motility 1) (Memo-1)</fullName>
    </submittedName>
</protein>
<evidence type="ECO:0000313" key="2">
    <source>
        <dbReference type="EMBL" id="CAK8995441.1"/>
    </source>
</evidence>
<dbReference type="Pfam" id="PF01875">
    <property type="entry name" value="Memo"/>
    <property type="match status" value="1"/>
</dbReference>
<accession>A0ABP0HYY9</accession>
<comment type="similarity">
    <text evidence="1">Belongs to the MEMO1 family.</text>
</comment>
<sequence length="339" mass="37039">VVILSFNLQLLSLQPWQCRMGSSRPGLRGVRRPIHAGSWYEGDPELLRDELQEMLGAEYAEGATADRHLKAVISPHAGLRYSGSVAAGVFARIDASAVQRVVLIGPSHHAYLEGCALPAEEVQAYRTPLGDLPLDTDTLAELRKTKDFSVLPMEVDEAEHSVEMQLPFLALLLQGPKRPPAKLVPMLVGQVDAKAEALYGQRLAPLLQEEGTIFVISSDFCHWGAQFGYTRVGSPSLARTYRDGPHPDNAKIEGLDREGMALIEEQNAEGFRTYLKREGNTICGRHPILVLLETLAACRGSTLGVDFVKYAQSSALPGMPPPRNASVSYACALCRPRFV</sequence>
<evidence type="ECO:0000256" key="1">
    <source>
        <dbReference type="ARBA" id="ARBA00006315"/>
    </source>
</evidence>
<dbReference type="NCBIfam" id="TIGR04336">
    <property type="entry name" value="AmmeMemoSam_B"/>
    <property type="match status" value="1"/>
</dbReference>